<dbReference type="InterPro" id="IPR025512">
    <property type="entry name" value="DUF4399"/>
</dbReference>
<keyword evidence="1" id="KW-0732">Signal</keyword>
<reference evidence="3 4" key="1">
    <citation type="submission" date="2015-09" db="EMBL/GenBank/DDBJ databases">
        <title>Identification and resolution of microdiversity through metagenomic sequencing of parallel consortia.</title>
        <authorList>
            <person name="Nelson W.C."/>
            <person name="Romine M.F."/>
            <person name="Lindemann S.R."/>
        </authorList>
    </citation>
    <scope>NUCLEOTIDE SEQUENCE [LARGE SCALE GENOMIC DNA]</scope>
    <source>
        <strain evidence="3">Ana</strain>
    </source>
</reference>
<evidence type="ECO:0000256" key="1">
    <source>
        <dbReference type="SAM" id="SignalP"/>
    </source>
</evidence>
<dbReference type="Proteomes" id="UP000050465">
    <property type="component" value="Unassembled WGS sequence"/>
</dbReference>
<evidence type="ECO:0000259" key="2">
    <source>
        <dbReference type="Pfam" id="PF14347"/>
    </source>
</evidence>
<dbReference type="PATRIC" id="fig|1666911.3.peg.122"/>
<gene>
    <name evidence="3" type="ORF">HLUCCA11_14345</name>
</gene>
<dbReference type="Pfam" id="PF14347">
    <property type="entry name" value="DUF4399"/>
    <property type="match status" value="1"/>
</dbReference>
<name>A0A0P7YVI7_9CYAN</name>
<comment type="caution">
    <text evidence="3">The sequence shown here is derived from an EMBL/GenBank/DDBJ whole genome shotgun (WGS) entry which is preliminary data.</text>
</comment>
<evidence type="ECO:0000313" key="4">
    <source>
        <dbReference type="Proteomes" id="UP000050465"/>
    </source>
</evidence>
<feature type="domain" description="DUF4399" evidence="2">
    <location>
        <begin position="66"/>
        <end position="157"/>
    </location>
</feature>
<organism evidence="3 4">
    <name type="scientific">Phormidesmis priestleyi Ana</name>
    <dbReference type="NCBI Taxonomy" id="1666911"/>
    <lineage>
        <taxon>Bacteria</taxon>
        <taxon>Bacillati</taxon>
        <taxon>Cyanobacteriota</taxon>
        <taxon>Cyanophyceae</taxon>
        <taxon>Leptolyngbyales</taxon>
        <taxon>Leptolyngbyaceae</taxon>
        <taxon>Phormidesmis</taxon>
    </lineage>
</organism>
<accession>A0A0P7YVI7</accession>
<dbReference type="STRING" id="1666911.HLUCCA11_14345"/>
<dbReference type="AlphaFoldDB" id="A0A0P7YVI7"/>
<evidence type="ECO:0000313" key="3">
    <source>
        <dbReference type="EMBL" id="KPQ34475.1"/>
    </source>
</evidence>
<feature type="signal peptide" evidence="1">
    <location>
        <begin position="1"/>
        <end position="36"/>
    </location>
</feature>
<dbReference type="EMBL" id="LJZR01000019">
    <property type="protein sequence ID" value="KPQ34475.1"/>
    <property type="molecule type" value="Genomic_DNA"/>
</dbReference>
<protein>
    <recommendedName>
        <fullName evidence="2">DUF4399 domain-containing protein</fullName>
    </recommendedName>
</protein>
<proteinExistence type="predicted"/>
<sequence length="157" mass="16797">MSATKPTCYQRIISCFMRGFAIFSFVLLLATPSAFAGDNLSHASENARVYIISPADGATVPEEFTVKFGLSGMGIAPAGVAKEGTGHHHLLIDVDELPVMTEPLQATQKIRHFGGGQTETTLALAPGEHTLQLLLGNYSHVPHDKPVLSEKISITVQ</sequence>
<feature type="chain" id="PRO_5006146665" description="DUF4399 domain-containing protein" evidence="1">
    <location>
        <begin position="37"/>
        <end position="157"/>
    </location>
</feature>